<dbReference type="AlphaFoldDB" id="A0A6H1ZX00"/>
<organism evidence="1">
    <name type="scientific">viral metagenome</name>
    <dbReference type="NCBI Taxonomy" id="1070528"/>
    <lineage>
        <taxon>unclassified sequences</taxon>
        <taxon>metagenomes</taxon>
        <taxon>organismal metagenomes</taxon>
    </lineage>
</organism>
<reference evidence="1" key="1">
    <citation type="submission" date="2020-03" db="EMBL/GenBank/DDBJ databases">
        <title>The deep terrestrial virosphere.</title>
        <authorList>
            <person name="Holmfeldt K."/>
            <person name="Nilsson E."/>
            <person name="Simone D."/>
            <person name="Lopez-Fernandez M."/>
            <person name="Wu X."/>
            <person name="de Brujin I."/>
            <person name="Lundin D."/>
            <person name="Andersson A."/>
            <person name="Bertilsson S."/>
            <person name="Dopson M."/>
        </authorList>
    </citation>
    <scope>NUCLEOTIDE SEQUENCE</scope>
    <source>
        <strain evidence="1">TM448A02447</strain>
    </source>
</reference>
<dbReference type="EMBL" id="MT144307">
    <property type="protein sequence ID" value="QJA52038.1"/>
    <property type="molecule type" value="Genomic_DNA"/>
</dbReference>
<name>A0A6H1ZX00_9ZZZZ</name>
<protein>
    <submittedName>
        <fullName evidence="1">Uncharacterized protein</fullName>
    </submittedName>
</protein>
<sequence length="309" mass="34704">MKTYDNIITKIGTYIRDANFLSTYVAETLDATNSALNTINNVKIGPNQLRVGFEWQRDIQDVLFTADFTGTATTGSTGATLIASAETFETKDVAVGDIVENTTDVSVARVVSIDSETQITTSTLRNGTLNVWTTADEYKIYGKGYGIPTTWNYKFPYFLTTAQDQDLEFHYQTPKEFRRNSDYNYTIKRIGNTEVIQVNYGTTEDLHFEFFSTNMVSASGTKTNVFTDTTDTLLMPDEYWEVVAKLAAGELYGIKKGWGDTERLRLKKEGEDDLIQMCNAIGTLEKKAPRGLSVRSEWGNQLTTLRTND</sequence>
<evidence type="ECO:0000313" key="1">
    <source>
        <dbReference type="EMBL" id="QJA52038.1"/>
    </source>
</evidence>
<gene>
    <name evidence="1" type="ORF">TM448A02447_0012</name>
</gene>
<accession>A0A6H1ZX00</accession>
<proteinExistence type="predicted"/>